<evidence type="ECO:0000256" key="2">
    <source>
        <dbReference type="ARBA" id="ARBA00022723"/>
    </source>
</evidence>
<feature type="compositionally biased region" description="Basic and acidic residues" evidence="10">
    <location>
        <begin position="300"/>
        <end position="310"/>
    </location>
</feature>
<feature type="compositionally biased region" description="Basic and acidic residues" evidence="10">
    <location>
        <begin position="1"/>
        <end position="10"/>
    </location>
</feature>
<evidence type="ECO:0000256" key="4">
    <source>
        <dbReference type="ARBA" id="ARBA00022771"/>
    </source>
</evidence>
<feature type="domain" description="GATA-type" evidence="11">
    <location>
        <begin position="230"/>
        <end position="277"/>
    </location>
</feature>
<evidence type="ECO:0000256" key="3">
    <source>
        <dbReference type="ARBA" id="ARBA00022737"/>
    </source>
</evidence>
<dbReference type="EMBL" id="AZGY01000016">
    <property type="protein sequence ID" value="KZZ92192.1"/>
    <property type="molecule type" value="Genomic_DNA"/>
</dbReference>
<sequence>MSSKPRESATRRFSPTQDNPGQLERGDSGSPSSRASPADEGAVSSRGPSPGLVTGDLVAKSKSGGNTPGQGGQVCSNCGTTRTPLWRRSPQGATICNACGLYQKARNTARPTSLKKPPNVVSAAAARSTPPKTTVPTSKTPSATSYLSADQMPTGTCPGGGRCNGTGGAEGCNGCPAFNNRVSKAAQLNVMQRQKGACSSRPETSKSEPPPIDVNALQTQTQDSPMVIACQNCGTTITPLWRRDESGHTICNACGLYYKLHGVHRPVTMKKATIKRRKRVIPATQDDEMEDVDSLTEALRAEGTPERGTENDDGSINLGIRRRPDQYLSVESQAPAVRSAGQLSPLPLASSDLAAYHHRSGQSPNSSTYPNEDNRLPPMSSMATISDRQSSVSPASFLSSRRKRSFSATDTETGSNLDLGHDSAKRISSIKSILNPSSAESPKRPGSAGIDDYTLPPLRSTGGFVGSRVKSASPGVAPPRDGQDRSDRETSHRQKVERRLALQREADSMREQLAAKERELLELGNNY</sequence>
<feature type="compositionally biased region" description="Polar residues" evidence="10">
    <location>
        <begin position="11"/>
        <end position="20"/>
    </location>
</feature>
<evidence type="ECO:0000256" key="6">
    <source>
        <dbReference type="ARBA" id="ARBA00023015"/>
    </source>
</evidence>
<dbReference type="InterPro" id="IPR039355">
    <property type="entry name" value="Transcription_factor_GATA"/>
</dbReference>
<proteinExistence type="predicted"/>
<dbReference type="GO" id="GO:0045944">
    <property type="term" value="P:positive regulation of transcription by RNA polymerase II"/>
    <property type="evidence" value="ECO:0007669"/>
    <property type="project" value="TreeGrafter"/>
</dbReference>
<dbReference type="GO" id="GO:0008270">
    <property type="term" value="F:zinc ion binding"/>
    <property type="evidence" value="ECO:0007669"/>
    <property type="project" value="UniProtKB-KW"/>
</dbReference>
<evidence type="ECO:0000256" key="9">
    <source>
        <dbReference type="PROSITE-ProRule" id="PRU00094"/>
    </source>
</evidence>
<dbReference type="OrthoDB" id="515401at2759"/>
<dbReference type="FunFam" id="3.30.50.10:FF:000007">
    <property type="entry name" value="Nitrogen regulatory AreA, N-terminal"/>
    <property type="match status" value="1"/>
</dbReference>
<dbReference type="GO" id="GO:0000978">
    <property type="term" value="F:RNA polymerase II cis-regulatory region sequence-specific DNA binding"/>
    <property type="evidence" value="ECO:0007669"/>
    <property type="project" value="TreeGrafter"/>
</dbReference>
<dbReference type="PROSITE" id="PS00344">
    <property type="entry name" value="GATA_ZN_FINGER_1"/>
    <property type="match status" value="2"/>
</dbReference>
<dbReference type="PROSITE" id="PS50114">
    <property type="entry name" value="GATA_ZN_FINGER_2"/>
    <property type="match status" value="2"/>
</dbReference>
<evidence type="ECO:0000313" key="12">
    <source>
        <dbReference type="EMBL" id="KZZ92192.1"/>
    </source>
</evidence>
<dbReference type="GO" id="GO:0000122">
    <property type="term" value="P:negative regulation of transcription by RNA polymerase II"/>
    <property type="evidence" value="ECO:0007669"/>
    <property type="project" value="TreeGrafter"/>
</dbReference>
<protein>
    <submittedName>
        <fullName evidence="12">GATA transcription factor</fullName>
    </submittedName>
</protein>
<reference evidence="12 13" key="1">
    <citation type="journal article" date="2016" name="Genome Biol. Evol.">
        <title>Divergent and convergent evolution of fungal pathogenicity.</title>
        <authorList>
            <person name="Shang Y."/>
            <person name="Xiao G."/>
            <person name="Zheng P."/>
            <person name="Cen K."/>
            <person name="Zhan S."/>
            <person name="Wang C."/>
        </authorList>
    </citation>
    <scope>NUCLEOTIDE SEQUENCE [LARGE SCALE GENOMIC DNA]</scope>
    <source>
        <strain evidence="12 13">RCEF 2490</strain>
    </source>
</reference>
<dbReference type="InterPro" id="IPR000679">
    <property type="entry name" value="Znf_GATA"/>
</dbReference>
<keyword evidence="3" id="KW-0677">Repeat</keyword>
<evidence type="ECO:0000256" key="1">
    <source>
        <dbReference type="ARBA" id="ARBA00004123"/>
    </source>
</evidence>
<accession>A0A167Z5E8</accession>
<dbReference type="InterPro" id="IPR013088">
    <property type="entry name" value="Znf_NHR/GATA"/>
</dbReference>
<keyword evidence="4 9" id="KW-0863">Zinc-finger</keyword>
<dbReference type="PRINTS" id="PR00619">
    <property type="entry name" value="GATAZNFINGER"/>
</dbReference>
<comment type="subcellular location">
    <subcellularLocation>
        <location evidence="1">Nucleus</location>
    </subcellularLocation>
</comment>
<gene>
    <name evidence="12" type="ORF">AAL_06402</name>
</gene>
<dbReference type="AlphaFoldDB" id="A0A167Z5E8"/>
<dbReference type="SUPFAM" id="SSF57716">
    <property type="entry name" value="Glucocorticoid receptor-like (DNA-binding domain)"/>
    <property type="match status" value="2"/>
</dbReference>
<name>A0A167Z5E8_9HYPO</name>
<feature type="region of interest" description="Disordered" evidence="10">
    <location>
        <begin position="123"/>
        <end position="147"/>
    </location>
</feature>
<feature type="region of interest" description="Disordered" evidence="10">
    <location>
        <begin position="1"/>
        <end position="73"/>
    </location>
</feature>
<evidence type="ECO:0000256" key="10">
    <source>
        <dbReference type="SAM" id="MobiDB-lite"/>
    </source>
</evidence>
<comment type="caution">
    <text evidence="12">The sequence shown here is derived from an EMBL/GenBank/DDBJ whole genome shotgun (WGS) entry which is preliminary data.</text>
</comment>
<dbReference type="Gene3D" id="3.30.50.10">
    <property type="entry name" value="Erythroid Transcription Factor GATA-1, subunit A"/>
    <property type="match status" value="2"/>
</dbReference>
<dbReference type="Pfam" id="PF00320">
    <property type="entry name" value="GATA"/>
    <property type="match status" value="2"/>
</dbReference>
<evidence type="ECO:0000256" key="7">
    <source>
        <dbReference type="ARBA" id="ARBA00023163"/>
    </source>
</evidence>
<evidence type="ECO:0000313" key="13">
    <source>
        <dbReference type="Proteomes" id="UP000078544"/>
    </source>
</evidence>
<dbReference type="GO" id="GO:0005634">
    <property type="term" value="C:nucleus"/>
    <property type="evidence" value="ECO:0007669"/>
    <property type="project" value="UniProtKB-SubCell"/>
</dbReference>
<feature type="compositionally biased region" description="Polar residues" evidence="10">
    <location>
        <begin position="381"/>
        <end position="394"/>
    </location>
</feature>
<dbReference type="FunFam" id="3.30.50.10:FF:000039">
    <property type="entry name" value="Siderophore transcription factor SreA"/>
    <property type="match status" value="1"/>
</dbReference>
<feature type="region of interest" description="Disordered" evidence="10">
    <location>
        <begin position="300"/>
        <end position="319"/>
    </location>
</feature>
<dbReference type="GO" id="GO:0000981">
    <property type="term" value="F:DNA-binding transcription factor activity, RNA polymerase II-specific"/>
    <property type="evidence" value="ECO:0007669"/>
    <property type="project" value="TreeGrafter"/>
</dbReference>
<evidence type="ECO:0000259" key="11">
    <source>
        <dbReference type="PROSITE" id="PS50114"/>
    </source>
</evidence>
<feature type="compositionally biased region" description="Polar residues" evidence="10">
    <location>
        <begin position="361"/>
        <end position="371"/>
    </location>
</feature>
<evidence type="ECO:0000256" key="8">
    <source>
        <dbReference type="ARBA" id="ARBA00023242"/>
    </source>
</evidence>
<dbReference type="PANTHER" id="PTHR10071">
    <property type="entry name" value="TRANSCRIPTION FACTOR GATA FAMILY MEMBER"/>
    <property type="match status" value="1"/>
</dbReference>
<dbReference type="CDD" id="cd00202">
    <property type="entry name" value="ZnF_GATA"/>
    <property type="match status" value="2"/>
</dbReference>
<keyword evidence="7" id="KW-0804">Transcription</keyword>
<keyword evidence="13" id="KW-1185">Reference proteome</keyword>
<evidence type="ECO:0000256" key="5">
    <source>
        <dbReference type="ARBA" id="ARBA00022833"/>
    </source>
</evidence>
<feature type="compositionally biased region" description="Polar residues" evidence="10">
    <location>
        <begin position="429"/>
        <end position="440"/>
    </location>
</feature>
<feature type="region of interest" description="Disordered" evidence="10">
    <location>
        <begin position="357"/>
        <end position="504"/>
    </location>
</feature>
<dbReference type="GO" id="GO:0034757">
    <property type="term" value="P:negative regulation of iron ion transport"/>
    <property type="evidence" value="ECO:0007669"/>
    <property type="project" value="UniProtKB-ARBA"/>
</dbReference>
<feature type="compositionally biased region" description="Basic and acidic residues" evidence="10">
    <location>
        <begin position="481"/>
        <end position="504"/>
    </location>
</feature>
<dbReference type="PANTHER" id="PTHR10071:SF335">
    <property type="entry name" value="IRON-SENSING TRANSCRIPTIONAL REPRESSOR-RELATED"/>
    <property type="match status" value="1"/>
</dbReference>
<keyword evidence="8" id="KW-0539">Nucleus</keyword>
<keyword evidence="2" id="KW-0479">Metal-binding</keyword>
<feature type="domain" description="GATA-type" evidence="11">
    <location>
        <begin position="69"/>
        <end position="127"/>
    </location>
</feature>
<dbReference type="SMART" id="SM00401">
    <property type="entry name" value="ZnF_GATA"/>
    <property type="match status" value="2"/>
</dbReference>
<keyword evidence="5" id="KW-0862">Zinc</keyword>
<organism evidence="12 13">
    <name type="scientific">Moelleriella libera RCEF 2490</name>
    <dbReference type="NCBI Taxonomy" id="1081109"/>
    <lineage>
        <taxon>Eukaryota</taxon>
        <taxon>Fungi</taxon>
        <taxon>Dikarya</taxon>
        <taxon>Ascomycota</taxon>
        <taxon>Pezizomycotina</taxon>
        <taxon>Sordariomycetes</taxon>
        <taxon>Hypocreomycetidae</taxon>
        <taxon>Hypocreales</taxon>
        <taxon>Clavicipitaceae</taxon>
        <taxon>Moelleriella</taxon>
    </lineage>
</organism>
<keyword evidence="6" id="KW-0805">Transcription regulation</keyword>
<dbReference type="STRING" id="1081109.A0A167Z5E8"/>
<feature type="compositionally biased region" description="Low complexity" evidence="10">
    <location>
        <begin position="128"/>
        <end position="145"/>
    </location>
</feature>
<dbReference type="Proteomes" id="UP000078544">
    <property type="component" value="Unassembled WGS sequence"/>
</dbReference>
<dbReference type="GO" id="GO:0006879">
    <property type="term" value="P:intracellular iron ion homeostasis"/>
    <property type="evidence" value="ECO:0007669"/>
    <property type="project" value="UniProtKB-ARBA"/>
</dbReference>